<keyword evidence="2" id="KW-0328">Glycosyltransferase</keyword>
<dbReference type="RefSeq" id="WP_349143659.1">
    <property type="nucleotide sequence ID" value="NZ_JBBMFC010000003.1"/>
</dbReference>
<organism evidence="2 3">
    <name type="scientific">Hominiventricola aquisgranensis</name>
    <dbReference type="NCBI Taxonomy" id="3133164"/>
    <lineage>
        <taxon>Bacteria</taxon>
        <taxon>Bacillati</taxon>
        <taxon>Bacillota</taxon>
        <taxon>Clostridia</taxon>
        <taxon>Lachnospirales</taxon>
        <taxon>Lachnospiraceae</taxon>
        <taxon>Hominiventricola</taxon>
    </lineage>
</organism>
<dbReference type="Gene3D" id="3.90.550.10">
    <property type="entry name" value="Spore Coat Polysaccharide Biosynthesis Protein SpsA, Chain A"/>
    <property type="match status" value="2"/>
</dbReference>
<accession>A0ABV1HYA8</accession>
<dbReference type="SUPFAM" id="SSF53448">
    <property type="entry name" value="Nucleotide-diphospho-sugar transferases"/>
    <property type="match status" value="2"/>
</dbReference>
<dbReference type="InterPro" id="IPR029044">
    <property type="entry name" value="Nucleotide-diphossugar_trans"/>
</dbReference>
<feature type="domain" description="Glycosyltransferase 2-like" evidence="1">
    <location>
        <begin position="333"/>
        <end position="506"/>
    </location>
</feature>
<feature type="domain" description="Glycosyltransferase 2-like" evidence="1">
    <location>
        <begin position="74"/>
        <end position="202"/>
    </location>
</feature>
<dbReference type="PANTHER" id="PTHR43179">
    <property type="entry name" value="RHAMNOSYLTRANSFERASE WBBL"/>
    <property type="match status" value="1"/>
</dbReference>
<evidence type="ECO:0000313" key="3">
    <source>
        <dbReference type="Proteomes" id="UP001470288"/>
    </source>
</evidence>
<gene>
    <name evidence="2" type="ORF">WMO62_02175</name>
</gene>
<dbReference type="EMBL" id="JBBMFC010000003">
    <property type="protein sequence ID" value="MEQ2577648.1"/>
    <property type="molecule type" value="Genomic_DNA"/>
</dbReference>
<protein>
    <submittedName>
        <fullName evidence="2">Glycosyltransferase</fullName>
        <ecNumber evidence="2">2.4.-.-</ecNumber>
    </submittedName>
</protein>
<evidence type="ECO:0000259" key="1">
    <source>
        <dbReference type="Pfam" id="PF00535"/>
    </source>
</evidence>
<dbReference type="CDD" id="cd04184">
    <property type="entry name" value="GT2_RfbC_Mx_like"/>
    <property type="match status" value="1"/>
</dbReference>
<keyword evidence="2" id="KW-0808">Transferase</keyword>
<dbReference type="EC" id="2.4.-.-" evidence="2"/>
<dbReference type="GO" id="GO:0016757">
    <property type="term" value="F:glycosyltransferase activity"/>
    <property type="evidence" value="ECO:0007669"/>
    <property type="project" value="UniProtKB-KW"/>
</dbReference>
<dbReference type="Pfam" id="PF00535">
    <property type="entry name" value="Glycos_transf_2"/>
    <property type="match status" value="2"/>
</dbReference>
<reference evidence="2 3" key="1">
    <citation type="submission" date="2024-03" db="EMBL/GenBank/DDBJ databases">
        <title>Human intestinal bacterial collection.</title>
        <authorList>
            <person name="Pauvert C."/>
            <person name="Hitch T.C.A."/>
            <person name="Clavel T."/>
        </authorList>
    </citation>
    <scope>NUCLEOTIDE SEQUENCE [LARGE SCALE GENOMIC DNA]</scope>
    <source>
        <strain evidence="2 3">CLA-AA-H78B</strain>
    </source>
</reference>
<dbReference type="PANTHER" id="PTHR43179:SF7">
    <property type="entry name" value="RHAMNOSYLTRANSFERASE WBBL"/>
    <property type="match status" value="1"/>
</dbReference>
<name>A0ABV1HYA8_9FIRM</name>
<sequence>MGNDRLAAHAGLAQRGYQYVKAYGMGKLYRKAREHFGRNALERGYQEWMILNRPSESEKELQREHHFVQEPLISIVVPIYRTPEVFLREMIESVLNQTYGKLELCLADGSGEDDTAGTVICEYVEKDPRVRYQKLGSNLGIAGNTNAAVNMAEGEYVALLDHDDLLEEHALFEIVKWLQNHPETDMVYTDEDKVTFDSKTYFKPHFKPDFNRELLRSNNYICHLLTVKKDLLMEAGLYKEEFDGAQDYDLILRCSEKAKQIGHIPQVLYHWRSHTASTAANPGSKSYAYEAGRKAVEAHLKRMGEDAVVEPMDNPGFYRVNYRVQGNAKVSIVLMNVTSLKDLRRIIRAVSRHRSYGNFEILVLWNGPEKNKGILNFIKEHRQIPIKVVYCTSARNNFVTFSRLAEKMDSDYLLFLDGQIEKVSRGFLETFLGNAQRPYVGAVGGRVYDNSGRLVAGAKILDLKGLAGDAFEGLRFGYTGYFHKAVLQQNFHAVSGKAMMVRRTSFLQAGGFSEEVEDRYKDVDLCLKLEQLGLNNVYDPGVILLCQGRTLQKKKAQRTATVFRKKWKALLEQPDGYYNTNLSLESSDYRIREYP</sequence>
<dbReference type="InterPro" id="IPR001173">
    <property type="entry name" value="Glyco_trans_2-like"/>
</dbReference>
<dbReference type="Proteomes" id="UP001470288">
    <property type="component" value="Unassembled WGS sequence"/>
</dbReference>
<evidence type="ECO:0000313" key="2">
    <source>
        <dbReference type="EMBL" id="MEQ2577648.1"/>
    </source>
</evidence>
<proteinExistence type="predicted"/>
<keyword evidence="3" id="KW-1185">Reference proteome</keyword>
<comment type="caution">
    <text evidence="2">The sequence shown here is derived from an EMBL/GenBank/DDBJ whole genome shotgun (WGS) entry which is preliminary data.</text>
</comment>